<feature type="compositionally biased region" description="Low complexity" evidence="5">
    <location>
        <begin position="8"/>
        <end position="17"/>
    </location>
</feature>
<dbReference type="RefSeq" id="XP_066705565.1">
    <property type="nucleotide sequence ID" value="XM_066836672.1"/>
</dbReference>
<feature type="compositionally biased region" description="Low complexity" evidence="5">
    <location>
        <begin position="38"/>
        <end position="54"/>
    </location>
</feature>
<accession>A0ABR1QU50</accession>
<comment type="caution">
    <text evidence="7">The sequence shown here is derived from an EMBL/GenBank/DDBJ whole genome shotgun (WGS) entry which is preliminary data.</text>
</comment>
<proteinExistence type="inferred from homology"/>
<feature type="compositionally biased region" description="Basic and acidic residues" evidence="5">
    <location>
        <begin position="244"/>
        <end position="255"/>
    </location>
</feature>
<evidence type="ECO:0000256" key="4">
    <source>
        <dbReference type="ARBA" id="ARBA00035129"/>
    </source>
</evidence>
<dbReference type="InterPro" id="IPR013761">
    <property type="entry name" value="SAM/pointed_sf"/>
</dbReference>
<dbReference type="PANTHER" id="PTHR28235:SF1">
    <property type="entry name" value="SMALL RIBOSOMAL SUBUNIT PROTEIN MS41"/>
    <property type="match status" value="1"/>
</dbReference>
<evidence type="ECO:0000313" key="7">
    <source>
        <dbReference type="EMBL" id="KAK7966173.1"/>
    </source>
</evidence>
<evidence type="ECO:0000256" key="3">
    <source>
        <dbReference type="ARBA" id="ARBA00023128"/>
    </source>
</evidence>
<feature type="compositionally biased region" description="Basic and acidic residues" evidence="5">
    <location>
        <begin position="222"/>
        <end position="237"/>
    </location>
</feature>
<feature type="region of interest" description="Disordered" evidence="5">
    <location>
        <begin position="222"/>
        <end position="255"/>
    </location>
</feature>
<protein>
    <recommendedName>
        <fullName evidence="4">Small ribosomal subunit protein mS41</fullName>
    </recommendedName>
</protein>
<organism evidence="7 8">
    <name type="scientific">Apiospora aurea</name>
    <dbReference type="NCBI Taxonomy" id="335848"/>
    <lineage>
        <taxon>Eukaryota</taxon>
        <taxon>Fungi</taxon>
        <taxon>Dikarya</taxon>
        <taxon>Ascomycota</taxon>
        <taxon>Pezizomycotina</taxon>
        <taxon>Sordariomycetes</taxon>
        <taxon>Xylariomycetidae</taxon>
        <taxon>Amphisphaeriales</taxon>
        <taxon>Apiosporaceae</taxon>
        <taxon>Apiospora</taxon>
    </lineage>
</organism>
<keyword evidence="8" id="KW-1185">Reference proteome</keyword>
<evidence type="ECO:0000259" key="6">
    <source>
        <dbReference type="SMART" id="SM01238"/>
    </source>
</evidence>
<feature type="region of interest" description="Disordered" evidence="5">
    <location>
        <begin position="1"/>
        <end position="69"/>
    </location>
</feature>
<name>A0ABR1QU50_9PEZI</name>
<dbReference type="GeneID" id="92069734"/>
<dbReference type="CDD" id="cd09487">
    <property type="entry name" value="SAM_superfamily"/>
    <property type="match status" value="1"/>
</dbReference>
<dbReference type="EMBL" id="JAQQWE010000001">
    <property type="protein sequence ID" value="KAK7966173.1"/>
    <property type="molecule type" value="Genomic_DNA"/>
</dbReference>
<dbReference type="SMART" id="SM01238">
    <property type="entry name" value="IGR"/>
    <property type="match status" value="1"/>
</dbReference>
<comment type="similarity">
    <text evidence="2">Belongs to the mitochondrion-specific ribosomal protein mS41 family.</text>
</comment>
<dbReference type="InterPro" id="IPR039603">
    <property type="entry name" value="Ribosomal_mS41"/>
</dbReference>
<comment type="subcellular location">
    <subcellularLocation>
        <location evidence="1">Mitochondrion</location>
    </subcellularLocation>
</comment>
<keyword evidence="3" id="KW-0496">Mitochondrion</keyword>
<evidence type="ECO:0000256" key="2">
    <source>
        <dbReference type="ARBA" id="ARBA00010492"/>
    </source>
</evidence>
<dbReference type="PANTHER" id="PTHR28235">
    <property type="entry name" value="PROTEIN FYV4, MITOCHONDRIAL"/>
    <property type="match status" value="1"/>
</dbReference>
<gene>
    <name evidence="7" type="ORF">PG986_000450</name>
</gene>
<evidence type="ECO:0000256" key="5">
    <source>
        <dbReference type="SAM" id="MobiDB-lite"/>
    </source>
</evidence>
<evidence type="ECO:0000313" key="8">
    <source>
        <dbReference type="Proteomes" id="UP001391051"/>
    </source>
</evidence>
<dbReference type="Pfam" id="PF09597">
    <property type="entry name" value="SAM_Ribosomal_mS41"/>
    <property type="match status" value="1"/>
</dbReference>
<evidence type="ECO:0000256" key="1">
    <source>
        <dbReference type="ARBA" id="ARBA00004173"/>
    </source>
</evidence>
<feature type="domain" description="Small ribosomal subunit protein mS41 SAM" evidence="6">
    <location>
        <begin position="74"/>
        <end position="130"/>
    </location>
</feature>
<dbReference type="InterPro" id="IPR019083">
    <property type="entry name" value="SAM_Ribosomal_mS41"/>
</dbReference>
<reference evidence="7 8" key="1">
    <citation type="submission" date="2023-01" db="EMBL/GenBank/DDBJ databases">
        <title>Analysis of 21 Apiospora genomes using comparative genomics revels a genus with tremendous synthesis potential of carbohydrate active enzymes and secondary metabolites.</title>
        <authorList>
            <person name="Sorensen T."/>
        </authorList>
    </citation>
    <scope>NUCLEOTIDE SEQUENCE [LARGE SCALE GENOMIC DNA]</scope>
    <source>
        <strain evidence="7 8">CBS 24483</strain>
    </source>
</reference>
<feature type="compositionally biased region" description="Pro residues" evidence="5">
    <location>
        <begin position="59"/>
        <end position="69"/>
    </location>
</feature>
<dbReference type="Proteomes" id="UP001391051">
    <property type="component" value="Unassembled WGS sequence"/>
</dbReference>
<dbReference type="SUPFAM" id="SSF47769">
    <property type="entry name" value="SAM/Pointed domain"/>
    <property type="match status" value="1"/>
</dbReference>
<sequence length="255" mass="28339">MGAFKPILRPQQLRPLLNTATPTPSTFFPRPAAAATISSQFGSRPSSTSSTQKSDNGAAPPPEIPAPTPFCPDVQTFLTLIGRGLGGHASKFPTWEALFSLTSEQLRELGIEPPRTRRYLLQWRQRFRRGQFGIGGDLKHVSEGAADLRVLEHDADPTNPKRYVVNVPAGQSVKDTPLEDLSRVVGYKVEGARTIVGPYAMQLKGGEGARVVVKEGMWEDKRGRKIDGGERRRTEVKYKKRIQERKEQRERGEIP</sequence>